<gene>
    <name evidence="1" type="ORF">EYS08_12240</name>
</gene>
<evidence type="ECO:0000313" key="1">
    <source>
        <dbReference type="EMBL" id="TBO41919.1"/>
    </source>
</evidence>
<comment type="caution">
    <text evidence="1">The sequence shown here is derived from an EMBL/GenBank/DDBJ whole genome shotgun (WGS) entry which is preliminary data.</text>
</comment>
<reference evidence="1 2" key="1">
    <citation type="submission" date="2019-02" db="EMBL/GenBank/DDBJ databases">
        <title>Pedobacter kyonggii whole genome sequence analysis.</title>
        <authorList>
            <person name="Dahal R.H."/>
        </authorList>
    </citation>
    <scope>NUCLEOTIDE SEQUENCE [LARGE SCALE GENOMIC DNA]</scope>
    <source>
        <strain evidence="1 2">K-4-11-1</strain>
    </source>
</reference>
<keyword evidence="2" id="KW-1185">Reference proteome</keyword>
<dbReference type="EMBL" id="SIXF01000010">
    <property type="protein sequence ID" value="TBO41919.1"/>
    <property type="molecule type" value="Genomic_DNA"/>
</dbReference>
<evidence type="ECO:0000313" key="2">
    <source>
        <dbReference type="Proteomes" id="UP000291819"/>
    </source>
</evidence>
<name>A0A4Q9HCY6_9SPHI</name>
<proteinExistence type="predicted"/>
<protein>
    <submittedName>
        <fullName evidence="1">Uncharacterized protein</fullName>
    </submittedName>
</protein>
<organism evidence="1 2">
    <name type="scientific">Pedobacter kyonggii</name>
    <dbReference type="NCBI Taxonomy" id="1926871"/>
    <lineage>
        <taxon>Bacteria</taxon>
        <taxon>Pseudomonadati</taxon>
        <taxon>Bacteroidota</taxon>
        <taxon>Sphingobacteriia</taxon>
        <taxon>Sphingobacteriales</taxon>
        <taxon>Sphingobacteriaceae</taxon>
        <taxon>Pedobacter</taxon>
    </lineage>
</organism>
<dbReference type="Proteomes" id="UP000291819">
    <property type="component" value="Unassembled WGS sequence"/>
</dbReference>
<accession>A0A4Q9HCY6</accession>
<dbReference type="RefSeq" id="WP_131030310.1">
    <property type="nucleotide sequence ID" value="NZ_SIXF01000010.1"/>
</dbReference>
<dbReference type="AlphaFoldDB" id="A0A4Q9HCY6"/>
<sequence>MFLNPIGTDADFPSKLAGGKAGLKLPRTAALSFSNHKEIMLKMSYISVGETPTDSVLYLYLI</sequence>